<dbReference type="Proteomes" id="UP000789342">
    <property type="component" value="Unassembled WGS sequence"/>
</dbReference>
<sequence>MFIERDRHSKADRIDAKLRGYEDHATASFTRKKLVIKCSKGDLKPLKFLIRKWRRSRGRGGRREISFLTKPKTIFGIILPFLYFLLPQRPLNHHYSCHRYSCEIIKKRIFKGSSIIVILRLIKQARFKDPEEKIHIMPSTLLAIMTDMKIRRRILKYFHYP</sequence>
<evidence type="ECO:0000313" key="2">
    <source>
        <dbReference type="Proteomes" id="UP000789342"/>
    </source>
</evidence>
<evidence type="ECO:0000313" key="1">
    <source>
        <dbReference type="EMBL" id="CAG8446993.1"/>
    </source>
</evidence>
<protein>
    <submittedName>
        <fullName evidence="1">15948_t:CDS:1</fullName>
    </submittedName>
</protein>
<organism evidence="1 2">
    <name type="scientific">Acaulospora morrowiae</name>
    <dbReference type="NCBI Taxonomy" id="94023"/>
    <lineage>
        <taxon>Eukaryota</taxon>
        <taxon>Fungi</taxon>
        <taxon>Fungi incertae sedis</taxon>
        <taxon>Mucoromycota</taxon>
        <taxon>Glomeromycotina</taxon>
        <taxon>Glomeromycetes</taxon>
        <taxon>Diversisporales</taxon>
        <taxon>Acaulosporaceae</taxon>
        <taxon>Acaulospora</taxon>
    </lineage>
</organism>
<gene>
    <name evidence="1" type="ORF">AMORRO_LOCUS674</name>
</gene>
<reference evidence="1" key="1">
    <citation type="submission" date="2021-06" db="EMBL/GenBank/DDBJ databases">
        <authorList>
            <person name="Kallberg Y."/>
            <person name="Tangrot J."/>
            <person name="Rosling A."/>
        </authorList>
    </citation>
    <scope>NUCLEOTIDE SEQUENCE</scope>
    <source>
        <strain evidence="1">CL551</strain>
    </source>
</reference>
<proteinExistence type="predicted"/>
<dbReference type="AlphaFoldDB" id="A0A9N8V8T5"/>
<comment type="caution">
    <text evidence="1">The sequence shown here is derived from an EMBL/GenBank/DDBJ whole genome shotgun (WGS) entry which is preliminary data.</text>
</comment>
<accession>A0A9N8V8T5</accession>
<dbReference type="EMBL" id="CAJVPV010000215">
    <property type="protein sequence ID" value="CAG8446993.1"/>
    <property type="molecule type" value="Genomic_DNA"/>
</dbReference>
<keyword evidence="2" id="KW-1185">Reference proteome</keyword>
<name>A0A9N8V8T5_9GLOM</name>